<dbReference type="SUPFAM" id="SSF53901">
    <property type="entry name" value="Thiolase-like"/>
    <property type="match status" value="1"/>
</dbReference>
<evidence type="ECO:0000256" key="3">
    <source>
        <dbReference type="ARBA" id="ARBA00023315"/>
    </source>
</evidence>
<reference evidence="7 8" key="1">
    <citation type="submission" date="2020-08" db="EMBL/GenBank/DDBJ databases">
        <title>Genomic Encyclopedia of Type Strains, Phase IV (KMG-IV): sequencing the most valuable type-strain genomes for metagenomic binning, comparative biology and taxonomic classification.</title>
        <authorList>
            <person name="Goeker M."/>
        </authorList>
    </citation>
    <scope>NUCLEOTIDE SEQUENCE [LARGE SCALE GENOMIC DNA]</scope>
    <source>
        <strain evidence="7 8">DSM 45615</strain>
    </source>
</reference>
<dbReference type="Pfam" id="PF00195">
    <property type="entry name" value="Chal_sti_synt_N"/>
    <property type="match status" value="1"/>
</dbReference>
<dbReference type="GO" id="GO:0030639">
    <property type="term" value="P:polyketide biosynthetic process"/>
    <property type="evidence" value="ECO:0007669"/>
    <property type="project" value="TreeGrafter"/>
</dbReference>
<dbReference type="AlphaFoldDB" id="A0A840PMA0"/>
<dbReference type="PIRSF" id="PIRSF000451">
    <property type="entry name" value="PKS_III"/>
    <property type="match status" value="1"/>
</dbReference>
<organism evidence="7 8">
    <name type="scientific">Thermocatellispora tengchongensis</name>
    <dbReference type="NCBI Taxonomy" id="1073253"/>
    <lineage>
        <taxon>Bacteria</taxon>
        <taxon>Bacillati</taxon>
        <taxon>Actinomycetota</taxon>
        <taxon>Actinomycetes</taxon>
        <taxon>Streptosporangiales</taxon>
        <taxon>Streptosporangiaceae</taxon>
        <taxon>Thermocatellispora</taxon>
    </lineage>
</organism>
<dbReference type="CDD" id="cd00831">
    <property type="entry name" value="CHS_like"/>
    <property type="match status" value="1"/>
</dbReference>
<dbReference type="PANTHER" id="PTHR11877:SF99">
    <property type="entry name" value="1,3,6,8-TETRAHYDROXYNAPHTHALENE SYNTHASE"/>
    <property type="match status" value="1"/>
</dbReference>
<keyword evidence="8" id="KW-1185">Reference proteome</keyword>
<keyword evidence="2" id="KW-0808">Transferase</keyword>
<keyword evidence="3" id="KW-0012">Acyltransferase</keyword>
<protein>
    <submittedName>
        <fullName evidence="7">Alkylresorcinol/alkylpyrone synthase</fullName>
    </submittedName>
</protein>
<name>A0A840PMA0_9ACTN</name>
<feature type="active site" description="Acyl-thioester intermediate" evidence="4">
    <location>
        <position position="135"/>
    </location>
</feature>
<evidence type="ECO:0000313" key="8">
    <source>
        <dbReference type="Proteomes" id="UP000578449"/>
    </source>
</evidence>
<sequence length="352" mass="37058">MRVAAVRTEVPPNRYEQRQITDAFARINGGDEALLRRFHTSSGVGARHLALPIEEYAAIDGFTRANDAYIDAAVALGEKALLGALDSAGVEPHEVDHVMLCSSTGVATPSLDARIAQRAGLRQDVKRVPVFGLGCVAGAAGLARTHDYLTGHPGEVAVLVCVELCSLTLQRDDTSPANLVASSLFGDGAAAVVGLGDRREAESPGPVAGPRVTATRSRLYPDTARLMGWEAGGHGLRIVLAADLVDTVEKHLADDVERFLAREGLTPDDIATWVCHPGGPKVIDAVAGLFGLPGDALGHTWRSLRELGNMSSASVLNVLERTMAGPRPEPGEPGLLLALGPGFSAELVLLRW</sequence>
<evidence type="ECO:0000256" key="1">
    <source>
        <dbReference type="ARBA" id="ARBA00005531"/>
    </source>
</evidence>
<proteinExistence type="inferred from homology"/>
<accession>A0A840PMA0</accession>
<dbReference type="EMBL" id="JACHGN010000027">
    <property type="protein sequence ID" value="MBB5139133.1"/>
    <property type="molecule type" value="Genomic_DNA"/>
</dbReference>
<dbReference type="GO" id="GO:0016747">
    <property type="term" value="F:acyltransferase activity, transferring groups other than amino-acyl groups"/>
    <property type="evidence" value="ECO:0007669"/>
    <property type="project" value="InterPro"/>
</dbReference>
<dbReference type="Proteomes" id="UP000578449">
    <property type="component" value="Unassembled WGS sequence"/>
</dbReference>
<evidence type="ECO:0000313" key="7">
    <source>
        <dbReference type="EMBL" id="MBB5139133.1"/>
    </source>
</evidence>
<feature type="domain" description="Chalcone/stilbene synthase C-terminal" evidence="6">
    <location>
        <begin position="217"/>
        <end position="351"/>
    </location>
</feature>
<dbReference type="InterPro" id="IPR001099">
    <property type="entry name" value="Chalcone/stilbene_synt_N"/>
</dbReference>
<dbReference type="InterPro" id="IPR012328">
    <property type="entry name" value="Chalcone/stilbene_synt_C"/>
</dbReference>
<dbReference type="RefSeq" id="WP_185055967.1">
    <property type="nucleotide sequence ID" value="NZ_BAABIX010000016.1"/>
</dbReference>
<comment type="similarity">
    <text evidence="1">Belongs to the thiolase-like superfamily. Chalcone/stilbene synthases family.</text>
</comment>
<gene>
    <name evidence="7" type="ORF">HNP84_008896</name>
</gene>
<feature type="domain" description="Chalcone/stilbene synthase N-terminal" evidence="5">
    <location>
        <begin position="4"/>
        <end position="193"/>
    </location>
</feature>
<dbReference type="InterPro" id="IPR011141">
    <property type="entry name" value="Polyketide_synthase_type-III"/>
</dbReference>
<evidence type="ECO:0000256" key="4">
    <source>
        <dbReference type="PIRSR" id="PIRSR000451-1"/>
    </source>
</evidence>
<dbReference type="PANTHER" id="PTHR11877">
    <property type="entry name" value="HYDROXYMETHYLGLUTARYL-COA SYNTHASE"/>
    <property type="match status" value="1"/>
</dbReference>
<dbReference type="Gene3D" id="3.40.47.10">
    <property type="match status" value="2"/>
</dbReference>
<evidence type="ECO:0000259" key="6">
    <source>
        <dbReference type="Pfam" id="PF02797"/>
    </source>
</evidence>
<evidence type="ECO:0000256" key="2">
    <source>
        <dbReference type="ARBA" id="ARBA00022679"/>
    </source>
</evidence>
<dbReference type="InterPro" id="IPR016039">
    <property type="entry name" value="Thiolase-like"/>
</dbReference>
<dbReference type="Pfam" id="PF02797">
    <property type="entry name" value="Chal_sti_synt_C"/>
    <property type="match status" value="1"/>
</dbReference>
<evidence type="ECO:0000259" key="5">
    <source>
        <dbReference type="Pfam" id="PF00195"/>
    </source>
</evidence>
<comment type="caution">
    <text evidence="7">The sequence shown here is derived from an EMBL/GenBank/DDBJ whole genome shotgun (WGS) entry which is preliminary data.</text>
</comment>